<organism evidence="1 2">
    <name type="scientific">Nannocystis pusilla</name>
    <dbReference type="NCBI Taxonomy" id="889268"/>
    <lineage>
        <taxon>Bacteria</taxon>
        <taxon>Pseudomonadati</taxon>
        <taxon>Myxococcota</taxon>
        <taxon>Polyangia</taxon>
        <taxon>Nannocystales</taxon>
        <taxon>Nannocystaceae</taxon>
        <taxon>Nannocystis</taxon>
    </lineage>
</organism>
<reference evidence="1" key="1">
    <citation type="submission" date="2021-08" db="EMBL/GenBank/DDBJ databases">
        <authorList>
            <person name="Stevens D.C."/>
        </authorList>
    </citation>
    <scope>NUCLEOTIDE SEQUENCE</scope>
    <source>
        <strain evidence="1">DSM 53165</strain>
    </source>
</reference>
<dbReference type="RefSeq" id="WP_224194056.1">
    <property type="nucleotide sequence ID" value="NZ_JAIRAU010000029.1"/>
</dbReference>
<dbReference type="CDD" id="cd07822">
    <property type="entry name" value="SRPBCC_4"/>
    <property type="match status" value="1"/>
</dbReference>
<dbReference type="InterPro" id="IPR023393">
    <property type="entry name" value="START-like_dom_sf"/>
</dbReference>
<protein>
    <submittedName>
        <fullName evidence="1">SRPBCC domain-containing protein</fullName>
    </submittedName>
</protein>
<accession>A0ABS7TVU0</accession>
<dbReference type="Gene3D" id="3.30.530.20">
    <property type="match status" value="1"/>
</dbReference>
<dbReference type="Pfam" id="PF10604">
    <property type="entry name" value="Polyketide_cyc2"/>
    <property type="match status" value="1"/>
</dbReference>
<proteinExistence type="predicted"/>
<comment type="caution">
    <text evidence="1">The sequence shown here is derived from an EMBL/GenBank/DDBJ whole genome shotgun (WGS) entry which is preliminary data.</text>
</comment>
<sequence>MRPRFIVLAVLLPACAHDQVPRTPSARSIVLREEAVIAATPQRVWAVLVDLAGYSRWNPWVNQVEGKAETGATVWADVALGEDRRRAEHVVLAVEPNTRFCWRDAGWTTAFVYGQRCRWLVLRPDGTVLFRQELLLEGSSRKTAMRRYGPALRAGMAAETAALRRRAESEQ</sequence>
<name>A0ABS7TVU0_9BACT</name>
<evidence type="ECO:0000313" key="1">
    <source>
        <dbReference type="EMBL" id="MBZ5712294.1"/>
    </source>
</evidence>
<evidence type="ECO:0000313" key="2">
    <source>
        <dbReference type="Proteomes" id="UP001139031"/>
    </source>
</evidence>
<dbReference type="SUPFAM" id="SSF55961">
    <property type="entry name" value="Bet v1-like"/>
    <property type="match status" value="1"/>
</dbReference>
<keyword evidence="2" id="KW-1185">Reference proteome</keyword>
<dbReference type="EMBL" id="JAIRAU010000029">
    <property type="protein sequence ID" value="MBZ5712294.1"/>
    <property type="molecule type" value="Genomic_DNA"/>
</dbReference>
<dbReference type="Proteomes" id="UP001139031">
    <property type="component" value="Unassembled WGS sequence"/>
</dbReference>
<gene>
    <name evidence="1" type="ORF">K7C98_23885</name>
</gene>
<dbReference type="InterPro" id="IPR019587">
    <property type="entry name" value="Polyketide_cyclase/dehydratase"/>
</dbReference>